<organism evidence="1 2">
    <name type="scientific">Candidatus Woesebacteria bacterium RIFCSPLOWO2_01_FULL_39_10b</name>
    <dbReference type="NCBI Taxonomy" id="1802517"/>
    <lineage>
        <taxon>Bacteria</taxon>
        <taxon>Candidatus Woeseibacteriota</taxon>
    </lineage>
</organism>
<proteinExistence type="predicted"/>
<dbReference type="AlphaFoldDB" id="A0A1F8B916"/>
<sequence>MSLNIERQLSLDGSGTFRRSFFPVSDLLRTTICAGRNVRDGVRVWSTDGQLPIPRTTLAITCALERVFPEKVNEVGRCEVIRIIGSLSPLLVSLNEAADIGISARLRRESGCRQPQFLPLLMLENGLMLDLHRKYEAFSDSNGNGKAKLVADVLINDSLLLSKERRDFSGAAQRSWLELDSGLCEVACQALVFPEVLESAGIDFPGRPCRTVGDLLSKYSLLILGEADGVENMEYSQRRILGLHCAEMLLKVSDDIRGGGVDRLLGLPSFITHAKSVNPTRVKQVLGEVTNYYEDILNRCGLSNLVVGIAEKILRFTSSFKGQNAFGKTEVIDDPYQVGRFYRNNGYTTTLRHKMDGSGLLTELFR</sequence>
<evidence type="ECO:0000313" key="2">
    <source>
        <dbReference type="Proteomes" id="UP000176404"/>
    </source>
</evidence>
<dbReference type="EMBL" id="MGHD01000004">
    <property type="protein sequence ID" value="OGM60544.1"/>
    <property type="molecule type" value="Genomic_DNA"/>
</dbReference>
<gene>
    <name evidence="1" type="ORF">A2892_00800</name>
</gene>
<reference evidence="1 2" key="1">
    <citation type="journal article" date="2016" name="Nat. Commun.">
        <title>Thousands of microbial genomes shed light on interconnected biogeochemical processes in an aquifer system.</title>
        <authorList>
            <person name="Anantharaman K."/>
            <person name="Brown C.T."/>
            <person name="Hug L.A."/>
            <person name="Sharon I."/>
            <person name="Castelle C.J."/>
            <person name="Probst A.J."/>
            <person name="Thomas B.C."/>
            <person name="Singh A."/>
            <person name="Wilkins M.J."/>
            <person name="Karaoz U."/>
            <person name="Brodie E.L."/>
            <person name="Williams K.H."/>
            <person name="Hubbard S.S."/>
            <person name="Banfield J.F."/>
        </authorList>
    </citation>
    <scope>NUCLEOTIDE SEQUENCE [LARGE SCALE GENOMIC DNA]</scope>
</reference>
<accession>A0A1F8B916</accession>
<comment type="caution">
    <text evidence="1">The sequence shown here is derived from an EMBL/GenBank/DDBJ whole genome shotgun (WGS) entry which is preliminary data.</text>
</comment>
<protein>
    <submittedName>
        <fullName evidence="1">Uncharacterized protein</fullName>
    </submittedName>
</protein>
<name>A0A1F8B916_9BACT</name>
<dbReference type="Proteomes" id="UP000176404">
    <property type="component" value="Unassembled WGS sequence"/>
</dbReference>
<evidence type="ECO:0000313" key="1">
    <source>
        <dbReference type="EMBL" id="OGM60544.1"/>
    </source>
</evidence>